<feature type="domain" description="Ion transport" evidence="14">
    <location>
        <begin position="3"/>
        <end position="192"/>
    </location>
</feature>
<keyword evidence="11" id="KW-0407">Ion channel</keyword>
<feature type="region of interest" description="Disordered" evidence="12">
    <location>
        <begin position="1015"/>
        <end position="1049"/>
    </location>
</feature>
<evidence type="ECO:0000256" key="5">
    <source>
        <dbReference type="ARBA" id="ARBA00022826"/>
    </source>
</evidence>
<feature type="transmembrane region" description="Helical" evidence="13">
    <location>
        <begin position="108"/>
        <end position="129"/>
    </location>
</feature>
<dbReference type="Pfam" id="PF00520">
    <property type="entry name" value="Ion_trans"/>
    <property type="match status" value="1"/>
</dbReference>
<dbReference type="PANTHER" id="PTHR11537">
    <property type="entry name" value="VOLTAGE-GATED POTASSIUM CHANNEL"/>
    <property type="match status" value="1"/>
</dbReference>
<evidence type="ECO:0000259" key="14">
    <source>
        <dbReference type="Pfam" id="PF00520"/>
    </source>
</evidence>
<keyword evidence="8 13" id="KW-1133">Transmembrane helix</keyword>
<dbReference type="InterPro" id="IPR028325">
    <property type="entry name" value="VG_K_chnl"/>
</dbReference>
<comment type="subcellular location">
    <subcellularLocation>
        <location evidence="1">Membrane</location>
        <topology evidence="1">Multi-pass membrane protein</topology>
    </subcellularLocation>
</comment>
<protein>
    <recommendedName>
        <fullName evidence="14">Ion transport domain-containing protein</fullName>
    </recommendedName>
</protein>
<organism evidence="15 16">
    <name type="scientific">Phytophthora kernoviae 00238/432</name>
    <dbReference type="NCBI Taxonomy" id="1284355"/>
    <lineage>
        <taxon>Eukaryota</taxon>
        <taxon>Sar</taxon>
        <taxon>Stramenopiles</taxon>
        <taxon>Oomycota</taxon>
        <taxon>Peronosporomycetes</taxon>
        <taxon>Peronosporales</taxon>
        <taxon>Peronosporaceae</taxon>
        <taxon>Phytophthora</taxon>
    </lineage>
</organism>
<dbReference type="InterPro" id="IPR027359">
    <property type="entry name" value="Volt_channel_dom_sf"/>
</dbReference>
<sequence>MFLYVSTVLFTVEYMLRLWSCVEDERFTHPVFGRLKWMIRPMSVIDLVVLVPFYLEISLENQVTMSSRGVLTLRGFRLLRIMSFLHLERSYQAMKNLREIFALKKEELGVVSYLTIVIVLTSSTTIFFLENPAQPEVFSSIGTCSWWAIETITSLGYGDIVPITAAGRAFSSLLALWGIILFTIPGAVLGSGHDQRRRPYRHSVPSYHPSSHSTDADHPYLTDKLAMFPSVFPTNANFPEEKFRFHALRNAAFVSPLPRGFNQQWHMHGGVDITPPTALSWHEKWSYVLKLSEYQFKMGLLDRTHYFDGLLSLLQKSLTPRSQRVGGSGSSSPSRSSSVLALSVNGIMELISVVQKLLPEILLSADTVLLLVRTVLQHLRYLLPPGRPIPVETTGSTLQEELLVALCQMLRDVLLNCNDVLVRLEENDFIFTDRFFNRDAYGATTIQICIDRCQRKNKDIAGRILRLHQACPSLSSVGGGHVFAATMRNEAQVLQTLDRFHRVDSTLDLHRVYSEVFGPLPTWAVTNQRPAEYRYLSALALIEMHSNALLEFGKDKGCLPYCGPEDHQVVLQSALQNFLHRYEPKVITEVTQVIELFCLLVRRRLFSVASFVEFASCCNEAAASMNSSPLLTLAAGAGGNSGIVKRRESAPVVHTAYNIECSPGRGYKSNDIHLLSSSDRLKLFLWQLPRSAFPLPTCVPMIPEDSYDGELAYLRWLEVMELRRDHLICSKTLDRAQSLCVYVFHTHGQANDTPMVGTPGSATPAVGSSSSSDNSRVLKEVEYQGKVGELVSAVKTMCGHDKGRFARWFLHNIYEEPTFFRFSDFGSVEHVMRLVCLILEIVDVLALLEVLVHFLRRSPCFLVKNVVLAMIERHELAFCATDQILFLLQSFVDRFNNNPKNADDKTGNVAQFFCKMYYAHIKKKEIAKLDLPFALLRPIAETARKNQESAAGGNVNGTANANGSGGANGSGQKAKELSLETPNPIVRIPPPREVLPPELKSALARSFKALQARAFDGPGADGKQTPATPGAGSNTPLQSPDSQGASTSTETMAAFDPGYSSLSWQEVVGEATPAAEAKCRDTAVDFAVAAINMSMTSSSVGSTNANATRERRTPNYVFFFRAVLSEAMDKWMANISARVKTNCKRPITTPHYLHRCVRLIREVVEQHPDNGEEFNEKFSNTLVVWLQKEVLPGFAGSDTPKRSRNPFLNADNSKEAFALNQKGRLDRLQYGLKSFLVSLVVHKVLDLSQVLRLVLVPLFPRLRRASRDPPPNLPTQLLAMALVFQLFSEPPQNLLLEPQKLVMFDEPLISYQMEDNFLLRKREERGTLASVTLFNLTSDGIVRDIVFHDTKEAREKHILPVYHKKQWHTAVLLTHFFRPPTSPAEDANGQVQLLKVDQIIDQMNVWTLHRGGSIYLDLQMSRQQQKVKRSKKRSQHQHQQSQQQQLTGGSKRKAPSEELSTRSNKRAALENGEGPAAAPLNGFVDNKAPLSSQREKETLFGGSLLSNSLSDGEEDADDEELEIELGFDESSSATEILSSLIVLRTLKRSSRPAPGVARMLEAAREAQDSAVASLYAATVCSISRRAMGSVIAKVLQILEDDVKHTQPDKFSRQVNTTSVVHLVSGIMCTHPGNAFLPRYMMSLATQLEWLYEGCALYDKKQSTASSPGTSNVVFLRRLRCKLAVRLQLVGVIGPTKHAVLTICYRDRIVKTLFTLLGTSVVCTGPGLSLFSWILDLIPIVNASVLHDKQFELIEELKLPIELKKRVWSVLPRPMNLYGATNGFVSCSVLASDHTDTDENNNTEYAPVDPWGLLEHVPQLPSDALVPAMPAQIPKRPRRVFRCV</sequence>
<evidence type="ECO:0000256" key="9">
    <source>
        <dbReference type="ARBA" id="ARBA00023065"/>
    </source>
</evidence>
<comment type="caution">
    <text evidence="15">The sequence shown here is derived from an EMBL/GenBank/DDBJ whole genome shotgun (WGS) entry which is preliminary data.</text>
</comment>
<keyword evidence="6" id="KW-0851">Voltage-gated channel</keyword>
<name>A0A8J4WB51_9STRA</name>
<evidence type="ECO:0000256" key="12">
    <source>
        <dbReference type="SAM" id="MobiDB-lite"/>
    </source>
</evidence>
<reference evidence="15" key="1">
    <citation type="journal article" date="2015" name="Genom Data">
        <title>Draft genome sequences of Phytophthora kernoviae and Phytophthora ramorum lineage EU2 from Scotland.</title>
        <authorList>
            <person name="Sambles C."/>
            <person name="Schlenzig A."/>
            <person name="O'Neill P."/>
            <person name="Grant M."/>
            <person name="Studholme D.J."/>
        </authorList>
    </citation>
    <scope>NUCLEOTIDE SEQUENCE</scope>
    <source>
        <strain evidence="15">00238/432</strain>
    </source>
</reference>
<dbReference type="GO" id="GO:0001508">
    <property type="term" value="P:action potential"/>
    <property type="evidence" value="ECO:0007669"/>
    <property type="project" value="TreeGrafter"/>
</dbReference>
<dbReference type="GO" id="GO:0008076">
    <property type="term" value="C:voltage-gated potassium channel complex"/>
    <property type="evidence" value="ECO:0007669"/>
    <property type="project" value="InterPro"/>
</dbReference>
<evidence type="ECO:0000256" key="2">
    <source>
        <dbReference type="ARBA" id="ARBA00022448"/>
    </source>
</evidence>
<dbReference type="GO" id="GO:0005249">
    <property type="term" value="F:voltage-gated potassium channel activity"/>
    <property type="evidence" value="ECO:0007669"/>
    <property type="project" value="InterPro"/>
</dbReference>
<evidence type="ECO:0000256" key="4">
    <source>
        <dbReference type="ARBA" id="ARBA00022692"/>
    </source>
</evidence>
<keyword evidence="3" id="KW-0633">Potassium transport</keyword>
<proteinExistence type="predicted"/>
<evidence type="ECO:0000256" key="7">
    <source>
        <dbReference type="ARBA" id="ARBA00022958"/>
    </source>
</evidence>
<dbReference type="SUPFAM" id="SSF81324">
    <property type="entry name" value="Voltage-gated potassium channels"/>
    <property type="match status" value="1"/>
</dbReference>
<feature type="transmembrane region" description="Helical" evidence="13">
    <location>
        <begin position="174"/>
        <end position="192"/>
    </location>
</feature>
<feature type="region of interest" description="Disordered" evidence="12">
    <location>
        <begin position="946"/>
        <end position="975"/>
    </location>
</feature>
<dbReference type="Gene3D" id="1.10.287.70">
    <property type="match status" value="1"/>
</dbReference>
<keyword evidence="4 13" id="KW-0812">Transmembrane</keyword>
<feature type="compositionally biased region" description="Basic residues" evidence="12">
    <location>
        <begin position="1425"/>
        <end position="1436"/>
    </location>
</feature>
<feature type="compositionally biased region" description="Low complexity" evidence="12">
    <location>
        <begin position="949"/>
        <end position="962"/>
    </location>
</feature>
<dbReference type="EMBL" id="AOFI03000012">
    <property type="protein sequence ID" value="KAF4324905.1"/>
    <property type="molecule type" value="Genomic_DNA"/>
</dbReference>
<keyword evidence="7" id="KW-0630">Potassium</keyword>
<accession>A0A8J4WB51</accession>
<keyword evidence="5" id="KW-0631">Potassium channel</keyword>
<gene>
    <name evidence="15" type="ORF">G195_001775</name>
</gene>
<evidence type="ECO:0000256" key="8">
    <source>
        <dbReference type="ARBA" id="ARBA00022989"/>
    </source>
</evidence>
<dbReference type="PANTHER" id="PTHR11537:SF254">
    <property type="entry name" value="POTASSIUM VOLTAGE-GATED CHANNEL PROTEIN SHAB"/>
    <property type="match status" value="1"/>
</dbReference>
<evidence type="ECO:0000256" key="10">
    <source>
        <dbReference type="ARBA" id="ARBA00023136"/>
    </source>
</evidence>
<feature type="compositionally biased region" description="Polar residues" evidence="12">
    <location>
        <begin position="1025"/>
        <end position="1049"/>
    </location>
</feature>
<evidence type="ECO:0000256" key="3">
    <source>
        <dbReference type="ARBA" id="ARBA00022538"/>
    </source>
</evidence>
<dbReference type="InterPro" id="IPR005821">
    <property type="entry name" value="Ion_trans_dom"/>
</dbReference>
<feature type="region of interest" description="Disordered" evidence="12">
    <location>
        <begin position="1425"/>
        <end position="1496"/>
    </location>
</feature>
<dbReference type="PRINTS" id="PR00169">
    <property type="entry name" value="KCHANNEL"/>
</dbReference>
<keyword evidence="10 13" id="KW-0472">Membrane</keyword>
<keyword evidence="9" id="KW-0406">Ion transport</keyword>
<evidence type="ECO:0000256" key="6">
    <source>
        <dbReference type="ARBA" id="ARBA00022882"/>
    </source>
</evidence>
<evidence type="ECO:0000313" key="16">
    <source>
        <dbReference type="Proteomes" id="UP000702964"/>
    </source>
</evidence>
<dbReference type="Gene3D" id="1.20.120.350">
    <property type="entry name" value="Voltage-gated potassium channels. Chain C"/>
    <property type="match status" value="1"/>
</dbReference>
<reference evidence="15" key="2">
    <citation type="submission" date="2020-02" db="EMBL/GenBank/DDBJ databases">
        <authorList>
            <person name="Studholme D.J."/>
        </authorList>
    </citation>
    <scope>NUCLEOTIDE SEQUENCE</scope>
    <source>
        <strain evidence="15">00238/432</strain>
    </source>
</reference>
<evidence type="ECO:0000256" key="11">
    <source>
        <dbReference type="ARBA" id="ARBA00023303"/>
    </source>
</evidence>
<evidence type="ECO:0000313" key="15">
    <source>
        <dbReference type="EMBL" id="KAF4324905.1"/>
    </source>
</evidence>
<evidence type="ECO:0000256" key="1">
    <source>
        <dbReference type="ARBA" id="ARBA00004141"/>
    </source>
</evidence>
<evidence type="ECO:0000256" key="13">
    <source>
        <dbReference type="SAM" id="Phobius"/>
    </source>
</evidence>
<feature type="transmembrane region" description="Helical" evidence="13">
    <location>
        <begin position="37"/>
        <end position="55"/>
    </location>
</feature>
<keyword evidence="2" id="KW-0813">Transport</keyword>
<dbReference type="Proteomes" id="UP000702964">
    <property type="component" value="Unassembled WGS sequence"/>
</dbReference>